<dbReference type="Pfam" id="PF00153">
    <property type="entry name" value="Mito_carr"/>
    <property type="match status" value="3"/>
</dbReference>
<evidence type="ECO:0000256" key="8">
    <source>
        <dbReference type="ARBA" id="ARBA00023055"/>
    </source>
</evidence>
<proteinExistence type="inferred from homology"/>
<organism evidence="18">
    <name type="scientific">Cacopsylla melanoneura</name>
    <dbReference type="NCBI Taxonomy" id="428564"/>
    <lineage>
        <taxon>Eukaryota</taxon>
        <taxon>Metazoa</taxon>
        <taxon>Ecdysozoa</taxon>
        <taxon>Arthropoda</taxon>
        <taxon>Hexapoda</taxon>
        <taxon>Insecta</taxon>
        <taxon>Pterygota</taxon>
        <taxon>Neoptera</taxon>
        <taxon>Paraneoptera</taxon>
        <taxon>Hemiptera</taxon>
        <taxon>Sternorrhyncha</taxon>
        <taxon>Psylloidea</taxon>
        <taxon>Psyllidae</taxon>
        <taxon>Psyllinae</taxon>
        <taxon>Cacopsylla</taxon>
    </lineage>
</organism>
<evidence type="ECO:0000313" key="18">
    <source>
        <dbReference type="EMBL" id="CAG6639367.1"/>
    </source>
</evidence>
<dbReference type="EMBL" id="HBUF01680299">
    <property type="protein sequence ID" value="CAG6792218.1"/>
    <property type="molecule type" value="Transcribed_RNA"/>
</dbReference>
<comment type="similarity">
    <text evidence="2 17">Belongs to the mitochondrial carrier (TC 2.A.29) family.</text>
</comment>
<dbReference type="PROSITE" id="PS50920">
    <property type="entry name" value="SOLCAR"/>
    <property type="match status" value="3"/>
</dbReference>
<dbReference type="Gene3D" id="1.50.40.10">
    <property type="entry name" value="Mitochondrial carrier domain"/>
    <property type="match status" value="1"/>
</dbReference>
<dbReference type="InterPro" id="IPR023395">
    <property type="entry name" value="MCP_dom_sf"/>
</dbReference>
<keyword evidence="9 16" id="KW-0472">Membrane</keyword>
<dbReference type="EMBL" id="HBUF01106878">
    <property type="protein sequence ID" value="CAG6639367.1"/>
    <property type="molecule type" value="Transcribed_RNA"/>
</dbReference>
<accession>A0A8D8QX81</accession>
<dbReference type="EMBL" id="HBUF01350731">
    <property type="protein sequence ID" value="CAG6713549.1"/>
    <property type="molecule type" value="Transcribed_RNA"/>
</dbReference>
<evidence type="ECO:0000256" key="15">
    <source>
        <dbReference type="ARBA" id="ARBA00052710"/>
    </source>
</evidence>
<feature type="repeat" description="Solcar" evidence="16">
    <location>
        <begin position="102"/>
        <end position="193"/>
    </location>
</feature>
<evidence type="ECO:0000256" key="13">
    <source>
        <dbReference type="ARBA" id="ARBA00050291"/>
    </source>
</evidence>
<name>A0A8D8QX81_9HEMI</name>
<evidence type="ECO:0000256" key="16">
    <source>
        <dbReference type="PROSITE-ProRule" id="PRU00282"/>
    </source>
</evidence>
<feature type="repeat" description="Solcar" evidence="16">
    <location>
        <begin position="202"/>
        <end position="291"/>
    </location>
</feature>
<comment type="catalytic activity">
    <reaction evidence="10">
        <text>(S)-malate(in) + 2-oxoglutarate(out) = (S)-malate(out) + 2-oxoglutarate(in)</text>
        <dbReference type="Rhea" id="RHEA:71587"/>
        <dbReference type="ChEBI" id="CHEBI:15589"/>
        <dbReference type="ChEBI" id="CHEBI:16810"/>
    </reaction>
</comment>
<dbReference type="GO" id="GO:0006869">
    <property type="term" value="P:lipid transport"/>
    <property type="evidence" value="ECO:0007669"/>
    <property type="project" value="UniProtKB-KW"/>
</dbReference>
<dbReference type="GO" id="GO:0015297">
    <property type="term" value="F:antiporter activity"/>
    <property type="evidence" value="ECO:0007669"/>
    <property type="project" value="UniProtKB-KW"/>
</dbReference>
<evidence type="ECO:0000256" key="6">
    <source>
        <dbReference type="ARBA" id="ARBA00022737"/>
    </source>
</evidence>
<reference evidence="18" key="1">
    <citation type="submission" date="2021-05" db="EMBL/GenBank/DDBJ databases">
        <authorList>
            <person name="Alioto T."/>
            <person name="Alioto T."/>
            <person name="Gomez Garrido J."/>
        </authorList>
    </citation>
    <scope>NUCLEOTIDE SEQUENCE</scope>
</reference>
<evidence type="ECO:0000256" key="9">
    <source>
        <dbReference type="ARBA" id="ARBA00023136"/>
    </source>
</evidence>
<evidence type="ECO:0000256" key="12">
    <source>
        <dbReference type="ARBA" id="ARBA00050120"/>
    </source>
</evidence>
<dbReference type="FunFam" id="1.50.40.10:FF:000013">
    <property type="entry name" value="Mitochondrial 2-oxoglutarate/malate carrier protein-like protein"/>
    <property type="match status" value="1"/>
</dbReference>
<dbReference type="PANTHER" id="PTHR45618">
    <property type="entry name" value="MITOCHONDRIAL DICARBOXYLATE CARRIER-RELATED"/>
    <property type="match status" value="1"/>
</dbReference>
<sequence length="307" mass="34007">MSTEQKQMPNSVKFLFGGTSGMTATVFVQPLDLVKTRMQLDKAKEYKSSVQAFTTILRKEGLFAMYNGLSAGLLRQATYTTTRLGTYNLLLTKFTSSDGTPPNFFQKASFGITAGAIGAFVGTPAEVALVRMTADGRLPLAEQRNYKNVIHALYTITRQEGVLTMWRGAIPTMGRAMVVNAAQLASYSQAKQFLLTLSYFEENIFCHFVSSMISAFITTVASMPVDIAKTRIQNMKQIDGKPEFKGAFDVLGKVVKQEGVLALWRGFMPYFLRIGPHTVLTFVFLEQMCIFYNRKFLGNTTGKGSGM</sequence>
<evidence type="ECO:0000256" key="5">
    <source>
        <dbReference type="ARBA" id="ARBA00022692"/>
    </source>
</evidence>
<dbReference type="EMBL" id="HBUF01680298">
    <property type="protein sequence ID" value="CAG6792217.1"/>
    <property type="molecule type" value="Transcribed_RNA"/>
</dbReference>
<dbReference type="EMBL" id="HBUF01245420">
    <property type="protein sequence ID" value="CAG6678264.1"/>
    <property type="molecule type" value="Transcribed_RNA"/>
</dbReference>
<dbReference type="EMBL" id="HBUF01106879">
    <property type="protein sequence ID" value="CAG6639368.1"/>
    <property type="molecule type" value="Transcribed_RNA"/>
</dbReference>
<comment type="catalytic activity">
    <reaction evidence="15">
        <text>succinate(in) + 2-oxoglutarate(out) = succinate(out) + 2-oxoglutarate(in)</text>
        <dbReference type="Rhea" id="RHEA:71595"/>
        <dbReference type="ChEBI" id="CHEBI:16810"/>
        <dbReference type="ChEBI" id="CHEBI:30031"/>
    </reaction>
</comment>
<evidence type="ECO:0000256" key="1">
    <source>
        <dbReference type="ARBA" id="ARBA00004141"/>
    </source>
</evidence>
<comment type="catalytic activity">
    <reaction evidence="13">
        <text>maleate(in) + 2-oxoglutarate(out) = maleate(out) + 2-oxoglutarate(in)</text>
        <dbReference type="Rhea" id="RHEA:71599"/>
        <dbReference type="ChEBI" id="CHEBI:16810"/>
        <dbReference type="ChEBI" id="CHEBI:30780"/>
    </reaction>
</comment>
<evidence type="ECO:0000256" key="3">
    <source>
        <dbReference type="ARBA" id="ARBA00022448"/>
    </source>
</evidence>
<dbReference type="EMBL" id="HBUF01245419">
    <property type="protein sequence ID" value="CAG6678263.1"/>
    <property type="molecule type" value="Transcribed_RNA"/>
</dbReference>
<comment type="catalytic activity">
    <reaction evidence="12">
        <text>oxaloacetate(in) + 2-oxoglutarate(out) = oxaloacetate(out) + 2-oxoglutarate(in)</text>
        <dbReference type="Rhea" id="RHEA:71603"/>
        <dbReference type="ChEBI" id="CHEBI:16452"/>
        <dbReference type="ChEBI" id="CHEBI:16810"/>
    </reaction>
</comment>
<evidence type="ECO:0000256" key="7">
    <source>
        <dbReference type="ARBA" id="ARBA00022989"/>
    </source>
</evidence>
<evidence type="ECO:0000256" key="2">
    <source>
        <dbReference type="ARBA" id="ARBA00006375"/>
    </source>
</evidence>
<keyword evidence="6" id="KW-0677">Repeat</keyword>
<dbReference type="AlphaFoldDB" id="A0A8D8QX81"/>
<evidence type="ECO:0000256" key="14">
    <source>
        <dbReference type="ARBA" id="ARBA00052538"/>
    </source>
</evidence>
<comment type="subcellular location">
    <subcellularLocation>
        <location evidence="1">Membrane</location>
        <topology evidence="1">Multi-pass membrane protein</topology>
    </subcellularLocation>
</comment>
<keyword evidence="3 17" id="KW-0813">Transport</keyword>
<feature type="repeat" description="Solcar" evidence="16">
    <location>
        <begin position="12"/>
        <end position="93"/>
    </location>
</feature>
<dbReference type="EMBL" id="HBUF01680297">
    <property type="protein sequence ID" value="CAG6792216.1"/>
    <property type="molecule type" value="Transcribed_RNA"/>
</dbReference>
<dbReference type="SUPFAM" id="SSF103506">
    <property type="entry name" value="Mitochondrial carrier"/>
    <property type="match status" value="1"/>
</dbReference>
<keyword evidence="5 16" id="KW-0812">Transmembrane</keyword>
<evidence type="ECO:0000256" key="17">
    <source>
        <dbReference type="RuleBase" id="RU000488"/>
    </source>
</evidence>
<dbReference type="InterPro" id="IPR050391">
    <property type="entry name" value="Mito_Metabolite_Transporter"/>
</dbReference>
<dbReference type="EMBL" id="HBUF01350730">
    <property type="protein sequence ID" value="CAG6713548.1"/>
    <property type="molecule type" value="Transcribed_RNA"/>
</dbReference>
<keyword evidence="8" id="KW-0445">Lipid transport</keyword>
<dbReference type="GO" id="GO:0016020">
    <property type="term" value="C:membrane"/>
    <property type="evidence" value="ECO:0007669"/>
    <property type="project" value="UniProtKB-SubCell"/>
</dbReference>
<evidence type="ECO:0000256" key="10">
    <source>
        <dbReference type="ARBA" id="ARBA00036491"/>
    </source>
</evidence>
<evidence type="ECO:0000256" key="11">
    <source>
        <dbReference type="ARBA" id="ARBA00040264"/>
    </source>
</evidence>
<protein>
    <recommendedName>
        <fullName evidence="11">Mitochondrial 2-oxoglutarate/malate carrier protein</fullName>
    </recommendedName>
</protein>
<evidence type="ECO:0000256" key="4">
    <source>
        <dbReference type="ARBA" id="ARBA00022449"/>
    </source>
</evidence>
<keyword evidence="7" id="KW-1133">Transmembrane helix</keyword>
<dbReference type="EMBL" id="HBUF01350729">
    <property type="protein sequence ID" value="CAG6713547.1"/>
    <property type="molecule type" value="Transcribed_RNA"/>
</dbReference>
<dbReference type="InterPro" id="IPR018108">
    <property type="entry name" value="MCP_transmembrane"/>
</dbReference>
<keyword evidence="4" id="KW-0050">Antiport</keyword>
<comment type="catalytic activity">
    <reaction evidence="14">
        <text>malonate(in) + 2-oxoglutarate(out) = malonate(out) + 2-oxoglutarate(in)</text>
        <dbReference type="Rhea" id="RHEA:71591"/>
        <dbReference type="ChEBI" id="CHEBI:15792"/>
        <dbReference type="ChEBI" id="CHEBI:16810"/>
    </reaction>
</comment>